<gene>
    <name evidence="1" type="ORF">LRAMOSA08958</name>
</gene>
<accession>A0A077WGA6</accession>
<evidence type="ECO:0000313" key="1">
    <source>
        <dbReference type="EMBL" id="CDS06430.1"/>
    </source>
</evidence>
<dbReference type="EMBL" id="LK023320">
    <property type="protein sequence ID" value="CDS06430.1"/>
    <property type="molecule type" value="Genomic_DNA"/>
</dbReference>
<name>A0A077WGA6_9FUNG</name>
<reference evidence="1" key="1">
    <citation type="journal article" date="2014" name="Genome Announc.">
        <title>De novo whole-genome sequence and genome annotation of Lichtheimia ramosa.</title>
        <authorList>
            <person name="Linde J."/>
            <person name="Schwartze V."/>
            <person name="Binder U."/>
            <person name="Lass-Florl C."/>
            <person name="Voigt K."/>
            <person name="Horn F."/>
        </authorList>
    </citation>
    <scope>NUCLEOTIDE SEQUENCE</scope>
    <source>
        <strain evidence="1">JMRC FSU:6197</strain>
    </source>
</reference>
<dbReference type="AlphaFoldDB" id="A0A077WGA6"/>
<dbReference type="SUPFAM" id="SSF52047">
    <property type="entry name" value="RNI-like"/>
    <property type="match status" value="1"/>
</dbReference>
<sequence>MSYSALSDLCIQPTLIAPTEKYKRLVYDSTTELVQFMQCIVTALDRRAMGLSKCASYELALADANLMQQLSSISALGYMREAMIYSEQGKQRHVIDICDRALSVVDPNDPHYATLQQMQLDAEQRVNTRIDFIRQLPADIVLTTLIPMFMNNGDRLVPFRPYQYLHVSNLWRNRIVQCIGGLDLIIHEKEEDNTHSTVIEFAQHTKSLRIDKYTGGPWLGDLLRENDFCSLNALYIQLFTNDMVDHFVSSLKAVSNTLTKLEISLEFDRCVSLATMLSTCPNLTWLKISAPYNIDLSSQPETTWPNLTHLYISDVQARITYDHIIGIWKRLPSLVELKLHPCNDMPSAAIVTDYYPSMKVIQVEMTDSHTEITYKQRGLSKGEIGITYISVSQYAWFEESTANISPLLNKYCNTLEQLDLNMDLDNDDSYHVQYPQLRKVVLSSSAWWIPRNAPMLQDLALSSKTIAAHPEVLDTIPPNLKILQLRLASDPILVDKAPLESYLHRLVQQYQLSTLIVYFDIRDSIGTLLDAICYLGQLQSLVIHFWASWDTNQMEEFFSKLVIRCTHLCSLRINCYNTPTPKSIHTLKRLGQLRELAFSVDRFTNDHFWHEIQTFSHLKRISIYQAYLDTNGCITYLKTQRPDMEIIEDYYYTEY</sequence>
<dbReference type="OrthoDB" id="2245317at2759"/>
<organism evidence="1">
    <name type="scientific">Lichtheimia ramosa</name>
    <dbReference type="NCBI Taxonomy" id="688394"/>
    <lineage>
        <taxon>Eukaryota</taxon>
        <taxon>Fungi</taxon>
        <taxon>Fungi incertae sedis</taxon>
        <taxon>Mucoromycota</taxon>
        <taxon>Mucoromycotina</taxon>
        <taxon>Mucoromycetes</taxon>
        <taxon>Mucorales</taxon>
        <taxon>Lichtheimiaceae</taxon>
        <taxon>Lichtheimia</taxon>
    </lineage>
</organism>
<proteinExistence type="predicted"/>
<dbReference type="InterPro" id="IPR032675">
    <property type="entry name" value="LRR_dom_sf"/>
</dbReference>
<protein>
    <submittedName>
        <fullName evidence="1">Uncharacterized protein</fullName>
    </submittedName>
</protein>
<dbReference type="Gene3D" id="3.80.10.10">
    <property type="entry name" value="Ribonuclease Inhibitor"/>
    <property type="match status" value="2"/>
</dbReference>